<dbReference type="AlphaFoldDB" id="A0A132B2E4"/>
<dbReference type="KEGG" id="psco:LY89DRAFT_769177"/>
<keyword evidence="3" id="KW-1185">Reference proteome</keyword>
<keyword evidence="1" id="KW-0812">Transmembrane</keyword>
<evidence type="ECO:0000313" key="3">
    <source>
        <dbReference type="Proteomes" id="UP000070700"/>
    </source>
</evidence>
<feature type="transmembrane region" description="Helical" evidence="1">
    <location>
        <begin position="12"/>
        <end position="34"/>
    </location>
</feature>
<sequence length="451" mass="49882">MLAFAKVSLHTRLWAFLRVSLIGVVWLTGVVLFFRTSTIVVYDTESTYNVTAGVGPFNGSYVQPFFDYLHSLAPSYPLQTLPYTYYAVSYNLVINPIFSTVLQPVSCVQNQTSGTRCMSYLLSGGLEMVAPRTVSTSEDYPMVKISKVPSMQLDFAEDIPSNIFSEEDCDTFGAANTIIALRLCLAEDQLDYGRWNAGCLYLCNSAENGTLCDATGADSLPNITSSISFYKRQATVMAMRSNYSITSISDLSPPESVTDMDLPAYRSALRWLLNFTAEGIPPPSSIVESFWGADDQLNTGPATYGLLLQEFQSILAFPLWFFNANNFGNIALKKRTTSAAPQEVGLPAEFFTVASLVAPYAKLKFDPVMVILFIVLQGLTILLVWSILFWIWFRVGVDQLPNVSSHPQFDAMFKIEAKGMSKAHTQDDLLDAEGGEAIKLVDGVRVYMKDN</sequence>
<evidence type="ECO:0000313" key="2">
    <source>
        <dbReference type="EMBL" id="KUJ06560.1"/>
    </source>
</evidence>
<keyword evidence="1" id="KW-0472">Membrane</keyword>
<evidence type="ECO:0000256" key="1">
    <source>
        <dbReference type="SAM" id="Phobius"/>
    </source>
</evidence>
<dbReference type="GeneID" id="28831535"/>
<protein>
    <submittedName>
        <fullName evidence="2">Uncharacterized protein</fullName>
    </submittedName>
</protein>
<name>A0A132B2E4_MOLSC</name>
<gene>
    <name evidence="2" type="ORF">LY89DRAFT_769177</name>
</gene>
<dbReference type="InParanoid" id="A0A132B2E4"/>
<dbReference type="OrthoDB" id="5139479at2759"/>
<accession>A0A132B2E4</accession>
<dbReference type="EMBL" id="KQ947445">
    <property type="protein sequence ID" value="KUJ06560.1"/>
    <property type="molecule type" value="Genomic_DNA"/>
</dbReference>
<organism evidence="2 3">
    <name type="scientific">Mollisia scopiformis</name>
    <name type="common">Conifer needle endophyte fungus</name>
    <name type="synonym">Phialocephala scopiformis</name>
    <dbReference type="NCBI Taxonomy" id="149040"/>
    <lineage>
        <taxon>Eukaryota</taxon>
        <taxon>Fungi</taxon>
        <taxon>Dikarya</taxon>
        <taxon>Ascomycota</taxon>
        <taxon>Pezizomycotina</taxon>
        <taxon>Leotiomycetes</taxon>
        <taxon>Helotiales</taxon>
        <taxon>Mollisiaceae</taxon>
        <taxon>Mollisia</taxon>
    </lineage>
</organism>
<reference evidence="2 3" key="1">
    <citation type="submission" date="2015-10" db="EMBL/GenBank/DDBJ databases">
        <title>Full genome of DAOMC 229536 Phialocephala scopiformis, a fungal endophyte of spruce producing the potent anti-insectan compound rugulosin.</title>
        <authorList>
            <consortium name="DOE Joint Genome Institute"/>
            <person name="Walker A.K."/>
            <person name="Frasz S.L."/>
            <person name="Seifert K.A."/>
            <person name="Miller J.D."/>
            <person name="Mondo S.J."/>
            <person name="Labutti K."/>
            <person name="Lipzen A."/>
            <person name="Dockter R."/>
            <person name="Kennedy M."/>
            <person name="Grigoriev I.V."/>
            <person name="Spatafora J.W."/>
        </authorList>
    </citation>
    <scope>NUCLEOTIDE SEQUENCE [LARGE SCALE GENOMIC DNA]</scope>
    <source>
        <strain evidence="2 3">CBS 120377</strain>
    </source>
</reference>
<dbReference type="Proteomes" id="UP000070700">
    <property type="component" value="Unassembled WGS sequence"/>
</dbReference>
<feature type="transmembrane region" description="Helical" evidence="1">
    <location>
        <begin position="370"/>
        <end position="393"/>
    </location>
</feature>
<keyword evidence="1" id="KW-1133">Transmembrane helix</keyword>
<proteinExistence type="predicted"/>
<dbReference type="RefSeq" id="XP_018060915.1">
    <property type="nucleotide sequence ID" value="XM_018221809.1"/>
</dbReference>